<feature type="domain" description="C2H2-type" evidence="2">
    <location>
        <begin position="59"/>
        <end position="86"/>
    </location>
</feature>
<dbReference type="PROSITE" id="PS50157">
    <property type="entry name" value="ZINC_FINGER_C2H2_2"/>
    <property type="match status" value="1"/>
</dbReference>
<dbReference type="EMBL" id="JADGJW010000364">
    <property type="protein sequence ID" value="KAJ3218816.1"/>
    <property type="molecule type" value="Genomic_DNA"/>
</dbReference>
<dbReference type="InterPro" id="IPR013087">
    <property type="entry name" value="Znf_C2H2_type"/>
</dbReference>
<evidence type="ECO:0000313" key="4">
    <source>
        <dbReference type="Proteomes" id="UP001211065"/>
    </source>
</evidence>
<protein>
    <recommendedName>
        <fullName evidence="2">C2H2-type domain-containing protein</fullName>
    </recommendedName>
</protein>
<keyword evidence="1" id="KW-0479">Metal-binding</keyword>
<comment type="caution">
    <text evidence="3">The sequence shown here is derived from an EMBL/GenBank/DDBJ whole genome shotgun (WGS) entry which is preliminary data.</text>
</comment>
<dbReference type="Gene3D" id="3.30.160.60">
    <property type="entry name" value="Classic Zinc Finger"/>
    <property type="match status" value="1"/>
</dbReference>
<evidence type="ECO:0000313" key="3">
    <source>
        <dbReference type="EMBL" id="KAJ3218816.1"/>
    </source>
</evidence>
<keyword evidence="1" id="KW-0863">Zinc-finger</keyword>
<reference evidence="3" key="1">
    <citation type="submission" date="2020-05" db="EMBL/GenBank/DDBJ databases">
        <title>Phylogenomic resolution of chytrid fungi.</title>
        <authorList>
            <person name="Stajich J.E."/>
            <person name="Amses K."/>
            <person name="Simmons R."/>
            <person name="Seto K."/>
            <person name="Myers J."/>
            <person name="Bonds A."/>
            <person name="Quandt C.A."/>
            <person name="Barry K."/>
            <person name="Liu P."/>
            <person name="Grigoriev I."/>
            <person name="Longcore J.E."/>
            <person name="James T.Y."/>
        </authorList>
    </citation>
    <scope>NUCLEOTIDE SEQUENCE</scope>
    <source>
        <strain evidence="3">JEL0476</strain>
    </source>
</reference>
<dbReference type="GO" id="GO:0008270">
    <property type="term" value="F:zinc ion binding"/>
    <property type="evidence" value="ECO:0007669"/>
    <property type="project" value="UniProtKB-KW"/>
</dbReference>
<evidence type="ECO:0000259" key="2">
    <source>
        <dbReference type="PROSITE" id="PS50157"/>
    </source>
</evidence>
<dbReference type="AlphaFoldDB" id="A0AAD5XZA4"/>
<accession>A0AAD5XZA4</accession>
<name>A0AAD5XZA4_9FUNG</name>
<organism evidence="3 4">
    <name type="scientific">Clydaea vesicula</name>
    <dbReference type="NCBI Taxonomy" id="447962"/>
    <lineage>
        <taxon>Eukaryota</taxon>
        <taxon>Fungi</taxon>
        <taxon>Fungi incertae sedis</taxon>
        <taxon>Chytridiomycota</taxon>
        <taxon>Chytridiomycota incertae sedis</taxon>
        <taxon>Chytridiomycetes</taxon>
        <taxon>Lobulomycetales</taxon>
        <taxon>Lobulomycetaceae</taxon>
        <taxon>Clydaea</taxon>
    </lineage>
</organism>
<evidence type="ECO:0000256" key="1">
    <source>
        <dbReference type="PROSITE-ProRule" id="PRU00042"/>
    </source>
</evidence>
<gene>
    <name evidence="3" type="ORF">HK099_004922</name>
</gene>
<dbReference type="Proteomes" id="UP001211065">
    <property type="component" value="Unassembled WGS sequence"/>
</dbReference>
<keyword evidence="4" id="KW-1185">Reference proteome</keyword>
<proteinExistence type="predicted"/>
<keyword evidence="1" id="KW-0862">Zinc</keyword>
<sequence length="458" mass="52659">MAFETEMELMQHILISHNKSHECLWVYNITKSPCLVRLKNYGQFRDHMISHFSLGFKPLSCNICGKKIRNRQEMWHHKKTHQSETTEVIFYNDKNKKIAKDKQSLKTISEIIPHAIPEVIYSPLIEDTSKKKKVSKESIANKKLSVSSSDSVEENSLMLDKKCNMGSMEVNSKLLQEPSKFFPVGLNICIFWRGIEGLSYKLCLPVPLELKKFIFSIFNRDGKQGRIPSATVVSLQVHWLKSKPHVLYNQKLQVRGNIAFSCIEKDFTLLLTENLNSVIETLNKAKNIPNFSQGMLPFCLEIIPLKNVLRAVGCAMRDVITSMITNEDEILMFEPNKYSALYKHPGDCSGSALLFKINVVKNLDPFFTQMRKRNHMALGGFLKSKIQEAVISCELSKNLTRCCCIGYICYGELFFNLNCFENVHNNDVFLMLRIGNEKNYSFDDFVFTDFDLLENNLV</sequence>
<dbReference type="PROSITE" id="PS00028">
    <property type="entry name" value="ZINC_FINGER_C2H2_1"/>
    <property type="match status" value="1"/>
</dbReference>